<comment type="caution">
    <text evidence="1">The sequence shown here is derived from an EMBL/GenBank/DDBJ whole genome shotgun (WGS) entry which is preliminary data.</text>
</comment>
<sequence length="199" mass="20444">MLQNDNRLRSGLIRHFNDGGADGRIYAPVFGKNYLNVIDTPNAPGVAAGFCENGVSLGEGIGQNGLPNYPNAFPAHRWTGSVSSAYTEAGNRSKKTVPAANDAVFIPAGAARMPVLTAAAARNFTVEAGATLTDNGTLTVLGNLGTPGSAPEPDPATTRINVAAYRYAADCKAGWSLPAAPAIPLVSGVGYAVQGHPPR</sequence>
<accession>A0ABP7RG12</accession>
<dbReference type="Proteomes" id="UP001500567">
    <property type="component" value="Unassembled WGS sequence"/>
</dbReference>
<dbReference type="EMBL" id="BAABDJ010000002">
    <property type="protein sequence ID" value="GAA3996923.1"/>
    <property type="molecule type" value="Genomic_DNA"/>
</dbReference>
<dbReference type="RefSeq" id="WP_345070688.1">
    <property type="nucleotide sequence ID" value="NZ_BAABDJ010000002.1"/>
</dbReference>
<name>A0ABP7RG12_9BACT</name>
<organism evidence="1 2">
    <name type="scientific">Hymenobacter fastidiosus</name>
    <dbReference type="NCBI Taxonomy" id="486264"/>
    <lineage>
        <taxon>Bacteria</taxon>
        <taxon>Pseudomonadati</taxon>
        <taxon>Bacteroidota</taxon>
        <taxon>Cytophagia</taxon>
        <taxon>Cytophagales</taxon>
        <taxon>Hymenobacteraceae</taxon>
        <taxon>Hymenobacter</taxon>
    </lineage>
</organism>
<reference evidence="2" key="1">
    <citation type="journal article" date="2019" name="Int. J. Syst. Evol. Microbiol.">
        <title>The Global Catalogue of Microorganisms (GCM) 10K type strain sequencing project: providing services to taxonomists for standard genome sequencing and annotation.</title>
        <authorList>
            <consortium name="The Broad Institute Genomics Platform"/>
            <consortium name="The Broad Institute Genome Sequencing Center for Infectious Disease"/>
            <person name="Wu L."/>
            <person name="Ma J."/>
        </authorList>
    </citation>
    <scope>NUCLEOTIDE SEQUENCE [LARGE SCALE GENOMIC DNA]</scope>
    <source>
        <strain evidence="2">JCM 17224</strain>
    </source>
</reference>
<proteinExistence type="predicted"/>
<protein>
    <submittedName>
        <fullName evidence="1">Uncharacterized protein</fullName>
    </submittedName>
</protein>
<evidence type="ECO:0000313" key="1">
    <source>
        <dbReference type="EMBL" id="GAA3996923.1"/>
    </source>
</evidence>
<gene>
    <name evidence="1" type="ORF">GCM10022408_04450</name>
</gene>
<evidence type="ECO:0000313" key="2">
    <source>
        <dbReference type="Proteomes" id="UP001500567"/>
    </source>
</evidence>
<keyword evidence="2" id="KW-1185">Reference proteome</keyword>